<feature type="compositionally biased region" description="Basic and acidic residues" evidence="1">
    <location>
        <begin position="821"/>
        <end position="831"/>
    </location>
</feature>
<feature type="region of interest" description="Disordered" evidence="1">
    <location>
        <begin position="543"/>
        <end position="672"/>
    </location>
</feature>
<dbReference type="Proteomes" id="UP001432401">
    <property type="component" value="Unassembled WGS sequence"/>
</dbReference>
<feature type="domain" description="Type VII secretion system protein EssD-like" evidence="2">
    <location>
        <begin position="977"/>
        <end position="1076"/>
    </location>
</feature>
<feature type="region of interest" description="Disordered" evidence="1">
    <location>
        <begin position="810"/>
        <end position="831"/>
    </location>
</feature>
<proteinExistence type="predicted"/>
<evidence type="ECO:0000259" key="2">
    <source>
        <dbReference type="Pfam" id="PF13930"/>
    </source>
</evidence>
<feature type="compositionally biased region" description="Basic and acidic residues" evidence="1">
    <location>
        <begin position="626"/>
        <end position="645"/>
    </location>
</feature>
<sequence>MSDLIDPSGFPVPETLTYALDAVAAKLKTDGTDLTDTTADITGAWGGLQGIYTAPEDQDLFTVLNPLTGDAEDVSGALSSASGALIDFAEKVRDIKARWATLKTDSYAFLSSIDYGNKEDWDEGSGFLWWKEESENVTKHNDLLDRAAGLMHEFEEAERTCANAITGLFGGTTFIAQRADGSVTAGDGEFVYGFDAPLEGIAMEWGAPQATDHAWYNDVGDAVGDFFVGIAEDVGGMVGAHGPDGWFAGNWGDNLWEYWGGTVEGLGALVGVGKDENGEWGFSWETAGNAWKDAAHAVVPWEEWGERPWYVIGTAALNIGATVGGALLTATGVGAVVGVPLMAWRGANIVNAVGGSRTPDVPDLSEFPGGIDPSVLARVPRFGDGSITPVDLSDLADLDLSPADLGRMTDALERLNAAGTPDLPDGDGRRTTGDGSDGDTGSDTEPAGDTGSVPRGTTNTNTDPEPENDNRRNGDSGSEETVDPTADQLDAGADFLDGVDPESRRDLAEGLDGEQNRWVASQVPDDAAALDDTPVDRFEADHERVEVDSAGNEIDARDDGTFDNSVDGATGLDGPRGGTTVVDADTGSGRGGNGGSDGSDRGHHGADGGGLPERPDGDLTPDGDLAPDRTDGADGPDGERPEHVQRAGGSEGDNNPSANLEEGPGFFDSQGDHIEVGRRDETGTYIDAEGNRYIDVPESAEALERYNEIRANDGDVDRISENTGFDSDVLDEIKQHLFFREHPDVPVPPDGTTQRSGRFAPMDHVADLWRKAEAGTLDASEAAHFRRLVMHEYVEARLMDEGVPYRSRDPQLWSDDTYTPDPDRNGAHDIAPREGGPNAFNLWEKWGIPSPDPDFRISDDLSNLDGYVDSALDWWRDRNPYDGAANRPSFEHTQRIDAGDPRFPGENQRFGTGSNGAEARLDPDTLYRVEGRGVFITDSDGRITHVETRAGTDTQGNPELVYPRPNATYYVDSPRTGGQLVYETDAKSRTVSIEGELRPGRESRNNEQTAIGHEGRNYFEEYNARDDAEYVYDTSTWQGGHVVASNFFAGPGERINIIPMLKSLNHPGGSATFTDNWGRLEYLWNGILSGDDGRLGRAYSTEYAEGQPGGKPALVDHWRDLAGDNPSITFRVELEHDDSLPDFDRDEFQARQDNLNSYANRYDNDRPTEMNTLGAPPSEIVVDWRLNGVKQTRLEYDNHPTRSPRN</sequence>
<name>A0ABV2A224_9ACTN</name>
<evidence type="ECO:0000256" key="1">
    <source>
        <dbReference type="SAM" id="MobiDB-lite"/>
    </source>
</evidence>
<keyword evidence="4" id="KW-1185">Reference proteome</keyword>
<organism evidence="3 4">
    <name type="scientific">Nocardiopsis tropica</name>
    <dbReference type="NCBI Taxonomy" id="109330"/>
    <lineage>
        <taxon>Bacteria</taxon>
        <taxon>Bacillati</taxon>
        <taxon>Actinomycetota</taxon>
        <taxon>Actinomycetes</taxon>
        <taxon>Streptosporangiales</taxon>
        <taxon>Nocardiopsidaceae</taxon>
        <taxon>Nocardiopsis</taxon>
    </lineage>
</organism>
<comment type="caution">
    <text evidence="3">The sequence shown here is derived from an EMBL/GenBank/DDBJ whole genome shotgun (WGS) entry which is preliminary data.</text>
</comment>
<reference evidence="3 4" key="1">
    <citation type="submission" date="2024-06" db="EMBL/GenBank/DDBJ databases">
        <authorList>
            <person name="Bataeva Y.V."/>
            <person name="Grigorian L.N."/>
            <person name="Solomentsev V.I."/>
        </authorList>
    </citation>
    <scope>NUCLEOTIDE SEQUENCE [LARGE SCALE GENOMIC DNA]</scope>
    <source>
        <strain evidence="4">SCPM-O-B-12605 (RCAM04882)</strain>
    </source>
</reference>
<evidence type="ECO:0000313" key="4">
    <source>
        <dbReference type="Proteomes" id="UP001432401"/>
    </source>
</evidence>
<accession>A0ABV2A224</accession>
<evidence type="ECO:0000313" key="3">
    <source>
        <dbReference type="EMBL" id="MES0837410.1"/>
    </source>
</evidence>
<protein>
    <recommendedName>
        <fullName evidence="2">Type VII secretion system protein EssD-like domain-containing protein</fullName>
    </recommendedName>
</protein>
<feature type="region of interest" description="Disordered" evidence="1">
    <location>
        <begin position="417"/>
        <end position="503"/>
    </location>
</feature>
<gene>
    <name evidence="3" type="ORF">ABUK86_26770</name>
</gene>
<feature type="compositionally biased region" description="Gly residues" evidence="1">
    <location>
        <begin position="588"/>
        <end position="597"/>
    </location>
</feature>
<dbReference type="Pfam" id="PF13930">
    <property type="entry name" value="Endonuclea_NS_2"/>
    <property type="match status" value="1"/>
</dbReference>
<dbReference type="RefSeq" id="WP_352986272.1">
    <property type="nucleotide sequence ID" value="NZ_JBEQNA010000016.1"/>
</dbReference>
<dbReference type="EMBL" id="JBEQNB010000017">
    <property type="protein sequence ID" value="MES0837410.1"/>
    <property type="molecule type" value="Genomic_DNA"/>
</dbReference>
<dbReference type="InterPro" id="IPR044927">
    <property type="entry name" value="Endonuclea_NS_2"/>
</dbReference>